<dbReference type="Pfam" id="PF00582">
    <property type="entry name" value="Usp"/>
    <property type="match status" value="1"/>
</dbReference>
<dbReference type="EMBL" id="CP011125">
    <property type="protein sequence ID" value="AKF10736.1"/>
    <property type="molecule type" value="Genomic_DNA"/>
</dbReference>
<feature type="domain" description="UspA" evidence="4">
    <location>
        <begin position="6"/>
        <end position="145"/>
    </location>
</feature>
<dbReference type="InterPro" id="IPR006015">
    <property type="entry name" value="Universal_stress_UspA"/>
</dbReference>
<keyword evidence="6" id="KW-1185">Reference proteome</keyword>
<evidence type="ECO:0000256" key="3">
    <source>
        <dbReference type="ARBA" id="ARBA00022840"/>
    </source>
</evidence>
<dbReference type="InterPro" id="IPR006016">
    <property type="entry name" value="UspA"/>
</dbReference>
<keyword evidence="2" id="KW-0547">Nucleotide-binding</keyword>
<keyword evidence="3" id="KW-0067">ATP-binding</keyword>
<dbReference type="InterPro" id="IPR014729">
    <property type="entry name" value="Rossmann-like_a/b/a_fold"/>
</dbReference>
<evidence type="ECO:0000259" key="4">
    <source>
        <dbReference type="Pfam" id="PF00582"/>
    </source>
</evidence>
<evidence type="ECO:0000313" key="5">
    <source>
        <dbReference type="EMBL" id="AKF10736.1"/>
    </source>
</evidence>
<evidence type="ECO:0000313" key="6">
    <source>
        <dbReference type="Proteomes" id="UP000034883"/>
    </source>
</evidence>
<dbReference type="PANTHER" id="PTHR46268">
    <property type="entry name" value="STRESS RESPONSE PROTEIN NHAX"/>
    <property type="match status" value="1"/>
</dbReference>
<dbReference type="AlphaFoldDB" id="A0A0F6W9D4"/>
<name>A0A0F6W9D4_9BACT</name>
<evidence type="ECO:0000256" key="2">
    <source>
        <dbReference type="ARBA" id="ARBA00022741"/>
    </source>
</evidence>
<organism evidence="5 6">
    <name type="scientific">Sandaracinus amylolyticus</name>
    <dbReference type="NCBI Taxonomy" id="927083"/>
    <lineage>
        <taxon>Bacteria</taxon>
        <taxon>Pseudomonadati</taxon>
        <taxon>Myxococcota</taxon>
        <taxon>Polyangia</taxon>
        <taxon>Polyangiales</taxon>
        <taxon>Sandaracinaceae</taxon>
        <taxon>Sandaracinus</taxon>
    </lineage>
</organism>
<dbReference type="PANTHER" id="PTHR46268:SF27">
    <property type="entry name" value="UNIVERSAL STRESS PROTEIN RV2623"/>
    <property type="match status" value="1"/>
</dbReference>
<proteinExistence type="inferred from homology"/>
<gene>
    <name evidence="5" type="ORF">DB32_007885</name>
</gene>
<dbReference type="GO" id="GO:0005524">
    <property type="term" value="F:ATP binding"/>
    <property type="evidence" value="ECO:0007669"/>
    <property type="project" value="UniProtKB-KW"/>
</dbReference>
<comment type="similarity">
    <text evidence="1">Belongs to the universal stress protein A family.</text>
</comment>
<dbReference type="SUPFAM" id="SSF52402">
    <property type="entry name" value="Adenine nucleotide alpha hydrolases-like"/>
    <property type="match status" value="1"/>
</dbReference>
<accession>A0A0F6W9D4</accession>
<dbReference type="STRING" id="927083.DB32_007885"/>
<evidence type="ECO:0000256" key="1">
    <source>
        <dbReference type="ARBA" id="ARBA00008791"/>
    </source>
</evidence>
<protein>
    <submittedName>
        <fullName evidence="5">Universal stress protein family</fullName>
    </submittedName>
</protein>
<dbReference type="PRINTS" id="PR01438">
    <property type="entry name" value="UNVRSLSTRESS"/>
</dbReference>
<dbReference type="Proteomes" id="UP000034883">
    <property type="component" value="Chromosome"/>
</dbReference>
<reference evidence="5 6" key="1">
    <citation type="submission" date="2015-03" db="EMBL/GenBank/DDBJ databases">
        <title>Genome assembly of Sandaracinus amylolyticus DSM 53668.</title>
        <authorList>
            <person name="Sharma G."/>
            <person name="Subramanian S."/>
        </authorList>
    </citation>
    <scope>NUCLEOTIDE SEQUENCE [LARGE SCALE GENOMIC DNA]</scope>
    <source>
        <strain evidence="5 6">DSM 53668</strain>
    </source>
</reference>
<dbReference type="KEGG" id="samy:DB32_007885"/>
<dbReference type="CDD" id="cd00293">
    <property type="entry name" value="USP-like"/>
    <property type="match status" value="1"/>
</dbReference>
<sequence>MNIAAILCPVDFSASSEAAARFASSIARDLGAEVHLAHVVPLPMPAMPVPEIGLAPQEMMGPPLPQMQREASASLRQLATQLCLEPHVHVVTGTAAREIVKLAKSIGAGMIVMGTHGRTGLAHLLLGSTAERVVRTAPMPVLVVPHHRES</sequence>
<dbReference type="Gene3D" id="3.40.50.620">
    <property type="entry name" value="HUPs"/>
    <property type="match status" value="1"/>
</dbReference>
<dbReference type="RefSeq" id="WP_053237680.1">
    <property type="nucleotide sequence ID" value="NZ_CP011125.1"/>
</dbReference>